<dbReference type="PROSITE" id="PS50943">
    <property type="entry name" value="HTH_CROC1"/>
    <property type="match status" value="1"/>
</dbReference>
<evidence type="ECO:0000313" key="2">
    <source>
        <dbReference type="EMBL" id="XCH73696.1"/>
    </source>
</evidence>
<organism evidence="2">
    <name type="scientific">Micromonospora sp. CCTCC AA 2012012</name>
    <dbReference type="NCBI Taxonomy" id="3111921"/>
    <lineage>
        <taxon>Bacteria</taxon>
        <taxon>Bacillati</taxon>
        <taxon>Actinomycetota</taxon>
        <taxon>Actinomycetes</taxon>
        <taxon>Micromonosporales</taxon>
        <taxon>Micromonosporaceae</taxon>
        <taxon>Micromonospora</taxon>
    </lineage>
</organism>
<reference evidence="2" key="1">
    <citation type="submission" date="2024-06" db="EMBL/GenBank/DDBJ databases">
        <title>Micromonospora mangrovi CCTCC AA 2012012 genome sequences.</title>
        <authorList>
            <person name="Gao J."/>
        </authorList>
    </citation>
    <scope>NUCLEOTIDE SEQUENCE</scope>
    <source>
        <strain evidence="2">CCTCC AA 2012012</strain>
    </source>
</reference>
<evidence type="ECO:0000259" key="1">
    <source>
        <dbReference type="PROSITE" id="PS50943"/>
    </source>
</evidence>
<dbReference type="RefSeq" id="WP_350932626.1">
    <property type="nucleotide sequence ID" value="NZ_CP157762.1"/>
</dbReference>
<dbReference type="GO" id="GO:0003677">
    <property type="term" value="F:DNA binding"/>
    <property type="evidence" value="ECO:0007669"/>
    <property type="project" value="InterPro"/>
</dbReference>
<dbReference type="InterPro" id="IPR010982">
    <property type="entry name" value="Lambda_DNA-bd_dom_sf"/>
</dbReference>
<dbReference type="SUPFAM" id="SSF47413">
    <property type="entry name" value="lambda repressor-like DNA-binding domains"/>
    <property type="match status" value="1"/>
</dbReference>
<dbReference type="CDD" id="cd00093">
    <property type="entry name" value="HTH_XRE"/>
    <property type="match status" value="1"/>
</dbReference>
<feature type="domain" description="HTH cro/C1-type" evidence="1">
    <location>
        <begin position="19"/>
        <end position="75"/>
    </location>
</feature>
<proteinExistence type="predicted"/>
<name>A0AAU8HEA7_9ACTN</name>
<protein>
    <submittedName>
        <fullName evidence="2">Helix-turn-helix transcriptional regulator</fullName>
    </submittedName>
</protein>
<dbReference type="AlphaFoldDB" id="A0AAU8HEA7"/>
<accession>A0AAU8HEA7</accession>
<gene>
    <name evidence="2" type="ORF">ABUL08_26000</name>
</gene>
<dbReference type="Gene3D" id="1.10.260.40">
    <property type="entry name" value="lambda repressor-like DNA-binding domains"/>
    <property type="match status" value="1"/>
</dbReference>
<dbReference type="Pfam" id="PF13560">
    <property type="entry name" value="HTH_31"/>
    <property type="match status" value="1"/>
</dbReference>
<sequence length="82" mass="9164">MRTRRARPTTAVPINGAALRRIRIDRGIEVAELARRIQVSRPYISKLELGHSKRVSPTVHKALLQVLQLTDRDALRADTAAA</sequence>
<dbReference type="InterPro" id="IPR001387">
    <property type="entry name" value="Cro/C1-type_HTH"/>
</dbReference>
<dbReference type="SMART" id="SM00530">
    <property type="entry name" value="HTH_XRE"/>
    <property type="match status" value="1"/>
</dbReference>
<dbReference type="EMBL" id="CP159342">
    <property type="protein sequence ID" value="XCH73696.1"/>
    <property type="molecule type" value="Genomic_DNA"/>
</dbReference>